<feature type="domain" description="DNA2/NAM7 helicase-like C-terminal" evidence="6">
    <location>
        <begin position="655"/>
        <end position="851"/>
    </location>
</feature>
<dbReference type="InterPro" id="IPR045529">
    <property type="entry name" value="DUF6469"/>
</dbReference>
<evidence type="ECO:0000256" key="1">
    <source>
        <dbReference type="ARBA" id="ARBA00022741"/>
    </source>
</evidence>
<dbReference type="Pfam" id="PF13087">
    <property type="entry name" value="AAA_12"/>
    <property type="match status" value="1"/>
</dbReference>
<dbReference type="GO" id="GO:0005694">
    <property type="term" value="C:chromosome"/>
    <property type="evidence" value="ECO:0007669"/>
    <property type="project" value="UniProtKB-ARBA"/>
</dbReference>
<sequence length="921" mass="105169">MWKSNSSHARNDDDDEDAALGFLDIVFSWSIKDVLNQNIYRNKVKKIPETFNSPTDYKNSFIPPLLEETHSDLYSNLLGVSHAPFCEVLKVERESKEFKLPKSLFYQISLKSITNEVENGVRKYEPEPGDLIAFTDHRPKRVNDLKTQRCPYIIAYVIAPKDDISGEILILSSKCIFESDYRKDHTKKMYAVYLMNMTTNVRIWKGLNSQTEGEHLDIIKKVLRPCLNSGESCKLCLSGSNSEAFLIKEDIIHSQNLNESQEDAVSSCVGMINCCHANIKLIWGPPGTGKTKTVACLLFSLFKLKTRTLTCAPTNTAILQVATRIHSLVMDSVEHDTYGLGDIVLFGNNKRMKLDSYPGLGDIFLDYRVRNLMQCFSPLTGWKQTLESMTQFLKDPKKEYLSQIDHKSLEEFVNEKHCHVISAYRAYKRISRIDDTMTLEEYVQKLWKEIAEEYRSDEIDKVENFMTFEQFVKKRFRELSEKLKFLIQTLYTHLPKSFISLATVKKMFRGLELLRSIGVSLHQAKFKKTLDDCEKENIPACFEPSNFEIDEFLRLLSLLSNSILLPELNGRGHIEKFCLSNACLILCTVSSSIKLYTEGMAHVKFLVIDEAAQLKECESMIPLQLPGLQHGILIGDEKQLPALVKSKIADNCGFGRSMFERLVMLGYKKHMLNVQYRMHPAISMFPCKEFYDEQISDAPVVKDASYKKSFLEGEMYASYSFINIAKGKEKSGRGHSLKNMVEVAVISEMINNLKKEFKRTQKKVSIGIISPYNAQVYEIQEKVKQYTSVSDTDFSVSVRSIDGFQGGEEDIIIISTVRSNGSGNVGFLSNRQRANVAMTRARYCLWILGNASTLANSDSIWRKLIVDAKRRDCYHNADDDKKLARVIDDVLFEIELLEESESKFKKLSLCEKPEIDGSSSR</sequence>
<evidence type="ECO:0000256" key="3">
    <source>
        <dbReference type="ARBA" id="ARBA00022806"/>
    </source>
</evidence>
<evidence type="ECO:0000259" key="6">
    <source>
        <dbReference type="Pfam" id="PF13087"/>
    </source>
</evidence>
<dbReference type="GO" id="GO:0005524">
    <property type="term" value="F:ATP binding"/>
    <property type="evidence" value="ECO:0007669"/>
    <property type="project" value="UniProtKB-KW"/>
</dbReference>
<reference evidence="9" key="1">
    <citation type="journal article" date="2018" name="Nat. Plants">
        <title>Whole-genome landscape of Medicago truncatula symbiotic genes.</title>
        <authorList>
            <person name="Pecrix Y."/>
            <person name="Staton S.E."/>
            <person name="Sallet E."/>
            <person name="Lelandais-Briere C."/>
            <person name="Moreau S."/>
            <person name="Carrere S."/>
            <person name="Blein T."/>
            <person name="Jardinaud M.F."/>
            <person name="Latrasse D."/>
            <person name="Zouine M."/>
            <person name="Zahm M."/>
            <person name="Kreplak J."/>
            <person name="Mayjonade B."/>
            <person name="Satge C."/>
            <person name="Perez M."/>
            <person name="Cauet S."/>
            <person name="Marande W."/>
            <person name="Chantry-Darmon C."/>
            <person name="Lopez-Roques C."/>
            <person name="Bouchez O."/>
            <person name="Berard A."/>
            <person name="Debelle F."/>
            <person name="Munos S."/>
            <person name="Bendahmane A."/>
            <person name="Berges H."/>
            <person name="Niebel A."/>
            <person name="Buitink J."/>
            <person name="Frugier F."/>
            <person name="Benhamed M."/>
            <person name="Crespi M."/>
            <person name="Gouzy J."/>
            <person name="Gamas P."/>
        </authorList>
    </citation>
    <scope>NUCLEOTIDE SEQUENCE [LARGE SCALE GENOMIC DNA]</scope>
    <source>
        <strain evidence="9">cv. Jemalong A17</strain>
    </source>
</reference>
<evidence type="ECO:0000313" key="9">
    <source>
        <dbReference type="Proteomes" id="UP000265566"/>
    </source>
</evidence>
<dbReference type="GO" id="GO:0004386">
    <property type="term" value="F:helicase activity"/>
    <property type="evidence" value="ECO:0007669"/>
    <property type="project" value="UniProtKB-KW"/>
</dbReference>
<dbReference type="Gene3D" id="3.40.50.300">
    <property type="entry name" value="P-loop containing nucleotide triphosphate hydrolases"/>
    <property type="match status" value="2"/>
</dbReference>
<comment type="caution">
    <text evidence="8">The sequence shown here is derived from an EMBL/GenBank/DDBJ whole genome shotgun (WGS) entry which is preliminary data.</text>
</comment>
<accession>A0A396HU03</accession>
<feature type="domain" description="DUF6469" evidence="7">
    <location>
        <begin position="84"/>
        <end position="208"/>
    </location>
</feature>
<dbReference type="CDD" id="cd18808">
    <property type="entry name" value="SF1_C_Upf1"/>
    <property type="match status" value="1"/>
</dbReference>
<dbReference type="FunFam" id="3.40.50.300:FF:000326">
    <property type="entry name" value="P-loop containing nucleoside triphosphate hydrolase"/>
    <property type="match status" value="1"/>
</dbReference>
<evidence type="ECO:0000259" key="7">
    <source>
        <dbReference type="Pfam" id="PF20073"/>
    </source>
</evidence>
<keyword evidence="4" id="KW-0067">ATP-binding</keyword>
<protein>
    <submittedName>
        <fullName evidence="8">Putative P-loop containing nucleoside triphosphate hydrolase</fullName>
    </submittedName>
</protein>
<dbReference type="Gramene" id="rna32263">
    <property type="protein sequence ID" value="RHN56809.1"/>
    <property type="gene ID" value="gene32263"/>
</dbReference>
<feature type="domain" description="DNA2/NAM7 helicase helicase" evidence="5">
    <location>
        <begin position="571"/>
        <end position="647"/>
    </location>
</feature>
<dbReference type="InterPro" id="IPR045055">
    <property type="entry name" value="DNA2/NAM7-like"/>
</dbReference>
<keyword evidence="3" id="KW-0347">Helicase</keyword>
<dbReference type="InterPro" id="IPR027417">
    <property type="entry name" value="P-loop_NTPase"/>
</dbReference>
<evidence type="ECO:0000313" key="8">
    <source>
        <dbReference type="EMBL" id="RHN56809.1"/>
    </source>
</evidence>
<proteinExistence type="predicted"/>
<dbReference type="InterPro" id="IPR047187">
    <property type="entry name" value="SF1_C_Upf1"/>
</dbReference>
<dbReference type="Pfam" id="PF20073">
    <property type="entry name" value="DUF6469"/>
    <property type="match status" value="1"/>
</dbReference>
<feature type="domain" description="DNA2/NAM7 helicase helicase" evidence="5">
    <location>
        <begin position="256"/>
        <end position="466"/>
    </location>
</feature>
<gene>
    <name evidence="8" type="ORF">MtrunA17_Chr5g0433471</name>
</gene>
<keyword evidence="1" id="KW-0547">Nucleotide-binding</keyword>
<dbReference type="Pfam" id="PF13086">
    <property type="entry name" value="AAA_11"/>
    <property type="match status" value="2"/>
</dbReference>
<name>A0A396HU03_MEDTR</name>
<keyword evidence="2 8" id="KW-0378">Hydrolase</keyword>
<dbReference type="EMBL" id="PSQE01000005">
    <property type="protein sequence ID" value="RHN56809.1"/>
    <property type="molecule type" value="Genomic_DNA"/>
</dbReference>
<dbReference type="SUPFAM" id="SSF52540">
    <property type="entry name" value="P-loop containing nucleoside triphosphate hydrolases"/>
    <property type="match status" value="1"/>
</dbReference>
<dbReference type="AlphaFoldDB" id="A0A396HU03"/>
<dbReference type="PANTHER" id="PTHR10887:SF522">
    <property type="entry name" value="P-LOOP CONTAINING NUCLEOSIDE TRIPHOSPHATE HYDROLASES SUPERFAMILY PROTEIN"/>
    <property type="match status" value="1"/>
</dbReference>
<dbReference type="InterPro" id="IPR041677">
    <property type="entry name" value="DNA2/NAM7_AAA_11"/>
</dbReference>
<organism evidence="8 9">
    <name type="scientific">Medicago truncatula</name>
    <name type="common">Barrel medic</name>
    <name type="synonym">Medicago tribuloides</name>
    <dbReference type="NCBI Taxonomy" id="3880"/>
    <lineage>
        <taxon>Eukaryota</taxon>
        <taxon>Viridiplantae</taxon>
        <taxon>Streptophyta</taxon>
        <taxon>Embryophyta</taxon>
        <taxon>Tracheophyta</taxon>
        <taxon>Spermatophyta</taxon>
        <taxon>Magnoliopsida</taxon>
        <taxon>eudicotyledons</taxon>
        <taxon>Gunneridae</taxon>
        <taxon>Pentapetalae</taxon>
        <taxon>rosids</taxon>
        <taxon>fabids</taxon>
        <taxon>Fabales</taxon>
        <taxon>Fabaceae</taxon>
        <taxon>Papilionoideae</taxon>
        <taxon>50 kb inversion clade</taxon>
        <taxon>NPAAA clade</taxon>
        <taxon>Hologalegina</taxon>
        <taxon>IRL clade</taxon>
        <taxon>Trifolieae</taxon>
        <taxon>Medicago</taxon>
    </lineage>
</organism>
<evidence type="ECO:0000256" key="4">
    <source>
        <dbReference type="ARBA" id="ARBA00022840"/>
    </source>
</evidence>
<dbReference type="PANTHER" id="PTHR10887">
    <property type="entry name" value="DNA2/NAM7 HELICASE FAMILY"/>
    <property type="match status" value="1"/>
</dbReference>
<dbReference type="InterPro" id="IPR041679">
    <property type="entry name" value="DNA2/NAM7-like_C"/>
</dbReference>
<evidence type="ECO:0000256" key="2">
    <source>
        <dbReference type="ARBA" id="ARBA00022801"/>
    </source>
</evidence>
<dbReference type="GO" id="GO:0016787">
    <property type="term" value="F:hydrolase activity"/>
    <property type="evidence" value="ECO:0007669"/>
    <property type="project" value="UniProtKB-KW"/>
</dbReference>
<evidence type="ECO:0000259" key="5">
    <source>
        <dbReference type="Pfam" id="PF13086"/>
    </source>
</evidence>
<dbReference type="Proteomes" id="UP000265566">
    <property type="component" value="Chromosome 5"/>
</dbReference>